<evidence type="ECO:0000313" key="3">
    <source>
        <dbReference type="Proteomes" id="UP000274756"/>
    </source>
</evidence>
<dbReference type="InterPro" id="IPR054450">
    <property type="entry name" value="TIL-like_dom"/>
</dbReference>
<gene>
    <name evidence="2" type="ORF">DME_LOCUS4216</name>
</gene>
<feature type="domain" description="TIL-like" evidence="1">
    <location>
        <begin position="22"/>
        <end position="69"/>
    </location>
</feature>
<dbReference type="AlphaFoldDB" id="A0A3P7PU24"/>
<feature type="domain" description="TIL-like" evidence="1">
    <location>
        <begin position="101"/>
        <end position="150"/>
    </location>
</feature>
<dbReference type="EMBL" id="UYYG01000417">
    <property type="protein sequence ID" value="VDN54243.1"/>
    <property type="molecule type" value="Genomic_DNA"/>
</dbReference>
<feature type="domain" description="TIL-like" evidence="1">
    <location>
        <begin position="188"/>
        <end position="237"/>
    </location>
</feature>
<proteinExistence type="predicted"/>
<accession>A0A3P7PU24</accession>
<reference evidence="2 3" key="1">
    <citation type="submission" date="2018-11" db="EMBL/GenBank/DDBJ databases">
        <authorList>
            <consortium name="Pathogen Informatics"/>
        </authorList>
    </citation>
    <scope>NUCLEOTIDE SEQUENCE [LARGE SCALE GENOMIC DNA]</scope>
</reference>
<keyword evidence="3" id="KW-1185">Reference proteome</keyword>
<feature type="domain" description="TIL-like" evidence="1">
    <location>
        <begin position="303"/>
        <end position="345"/>
    </location>
</feature>
<sequence>MNCNEQPCIAGQNIMANCYYDGESCGSNMIFETVIRLYSPIGIGFVKCVLLCSCISTEFIIVNGQCVRNSRKEIGIESQNFECKQKNCALGETIIDPSCAQIGTKCGTNMIFQIADKLKSFNSTALLTKCILRCDCDSGNFIEKNGQCMKVFDEPNTTLSNLLTASKRDYKQQNHALGKITMAFPCVQVGRKCGINMIFKIIDRMEPLSSAPWLTKCIMKCSCDNDNFIENKGKCVKIFDDRITISSSQQSSNQLNLGIRLILISATFLTFDKPKPNFSCHRFVIAVWHKKLLQVTFDPSCQQIGNKCGLNMVFNLIVQILINSCFIRCECEYGFVEKDGQCLRHSIFREVTTTNEDFIASDLPRINEKFYNSDCRQTQLACGRNMKIISIWKNPVDQQNRFACTQFCACNDGFVEINGRCKRVKQF</sequence>
<evidence type="ECO:0000313" key="2">
    <source>
        <dbReference type="EMBL" id="VDN54243.1"/>
    </source>
</evidence>
<evidence type="ECO:0000259" key="1">
    <source>
        <dbReference type="Pfam" id="PF22897"/>
    </source>
</evidence>
<protein>
    <recommendedName>
        <fullName evidence="1">TIL-like domain-containing protein</fullName>
    </recommendedName>
</protein>
<dbReference type="OrthoDB" id="6781148at2759"/>
<organism evidence="2 3">
    <name type="scientific">Dracunculus medinensis</name>
    <name type="common">Guinea worm</name>
    <dbReference type="NCBI Taxonomy" id="318479"/>
    <lineage>
        <taxon>Eukaryota</taxon>
        <taxon>Metazoa</taxon>
        <taxon>Ecdysozoa</taxon>
        <taxon>Nematoda</taxon>
        <taxon>Chromadorea</taxon>
        <taxon>Rhabditida</taxon>
        <taxon>Spirurina</taxon>
        <taxon>Dracunculoidea</taxon>
        <taxon>Dracunculidae</taxon>
        <taxon>Dracunculus</taxon>
    </lineage>
</organism>
<dbReference type="Proteomes" id="UP000274756">
    <property type="component" value="Unassembled WGS sequence"/>
</dbReference>
<dbReference type="Pfam" id="PF22897">
    <property type="entry name" value="TIL_2"/>
    <property type="match status" value="4"/>
</dbReference>
<name>A0A3P7PU24_DRAME</name>